<dbReference type="GO" id="GO:0030246">
    <property type="term" value="F:carbohydrate binding"/>
    <property type="evidence" value="ECO:0007669"/>
    <property type="project" value="InterPro"/>
</dbReference>
<dbReference type="OrthoDB" id="2016903at2759"/>
<name>A0A7J7LT36_9MAGN</name>
<evidence type="ECO:0000313" key="1">
    <source>
        <dbReference type="EMBL" id="KAF6145739.1"/>
    </source>
</evidence>
<protein>
    <submittedName>
        <fullName evidence="1">Uncharacterized protein</fullName>
    </submittedName>
</protein>
<dbReference type="AlphaFoldDB" id="A0A7J7LT36"/>
<dbReference type="GO" id="GO:0004559">
    <property type="term" value="F:alpha-mannosidase activity"/>
    <property type="evidence" value="ECO:0007669"/>
    <property type="project" value="TreeGrafter"/>
</dbReference>
<keyword evidence="2" id="KW-1185">Reference proteome</keyword>
<evidence type="ECO:0000313" key="2">
    <source>
        <dbReference type="Proteomes" id="UP000541444"/>
    </source>
</evidence>
<dbReference type="PANTHER" id="PTHR11607">
    <property type="entry name" value="ALPHA-MANNOSIDASE"/>
    <property type="match status" value="1"/>
</dbReference>
<dbReference type="Gene3D" id="2.70.98.30">
    <property type="entry name" value="Golgi alpha-mannosidase II, domain 4"/>
    <property type="match status" value="1"/>
</dbReference>
<dbReference type="GO" id="GO:0005975">
    <property type="term" value="P:carbohydrate metabolic process"/>
    <property type="evidence" value="ECO:0007669"/>
    <property type="project" value="InterPro"/>
</dbReference>
<dbReference type="InterPro" id="IPR011013">
    <property type="entry name" value="Gal_mutarotase_sf_dom"/>
</dbReference>
<proteinExistence type="predicted"/>
<dbReference type="EMBL" id="JACGCM010002030">
    <property type="protein sequence ID" value="KAF6145739.1"/>
    <property type="molecule type" value="Genomic_DNA"/>
</dbReference>
<gene>
    <name evidence="1" type="ORF">GIB67_016188</name>
</gene>
<comment type="caution">
    <text evidence="1">The sequence shown here is derived from an EMBL/GenBank/DDBJ whole genome shotgun (WGS) entry which is preliminary data.</text>
</comment>
<dbReference type="SUPFAM" id="SSF74650">
    <property type="entry name" value="Galactose mutarotase-like"/>
    <property type="match status" value="1"/>
</dbReference>
<reference evidence="1 2" key="1">
    <citation type="journal article" date="2020" name="IScience">
        <title>Genome Sequencing of the Endangered Kingdonia uniflora (Circaeasteraceae, Ranunculales) Reveals Potential Mechanisms of Evolutionary Specialization.</title>
        <authorList>
            <person name="Sun Y."/>
            <person name="Deng T."/>
            <person name="Zhang A."/>
            <person name="Moore M.J."/>
            <person name="Landis J.B."/>
            <person name="Lin N."/>
            <person name="Zhang H."/>
            <person name="Zhang X."/>
            <person name="Huang J."/>
            <person name="Zhang X."/>
            <person name="Sun H."/>
            <person name="Wang H."/>
        </authorList>
    </citation>
    <scope>NUCLEOTIDE SEQUENCE [LARGE SCALE GENOMIC DNA]</scope>
    <source>
        <strain evidence="1">TB1705</strain>
        <tissue evidence="1">Leaf</tissue>
    </source>
</reference>
<dbReference type="PANTHER" id="PTHR11607:SF3">
    <property type="entry name" value="LYSOSOMAL ALPHA-MANNOSIDASE"/>
    <property type="match status" value="1"/>
</dbReference>
<sequence length="115" mass="13580">MFDTNRHNVSLAVLQGSVLDEVHQRIIPWIRQIGPIPDDDGRGKEIATLISTTMKTNKMFYIDYNGRDFINRVCLLHSFEEILFLLQVCDYRTDWGLQVKITIAKNYYWVFFGYK</sequence>
<dbReference type="Proteomes" id="UP000541444">
    <property type="component" value="Unassembled WGS sequence"/>
</dbReference>
<organism evidence="1 2">
    <name type="scientific">Kingdonia uniflora</name>
    <dbReference type="NCBI Taxonomy" id="39325"/>
    <lineage>
        <taxon>Eukaryota</taxon>
        <taxon>Viridiplantae</taxon>
        <taxon>Streptophyta</taxon>
        <taxon>Embryophyta</taxon>
        <taxon>Tracheophyta</taxon>
        <taxon>Spermatophyta</taxon>
        <taxon>Magnoliopsida</taxon>
        <taxon>Ranunculales</taxon>
        <taxon>Circaeasteraceae</taxon>
        <taxon>Kingdonia</taxon>
    </lineage>
</organism>
<accession>A0A7J7LT36</accession>
<dbReference type="InterPro" id="IPR050843">
    <property type="entry name" value="Glycosyl_Hydrlase_38"/>
</dbReference>